<dbReference type="RefSeq" id="WP_117543249.1">
    <property type="nucleotide sequence ID" value="NZ_JBKUNB010000024.1"/>
</dbReference>
<dbReference type="Gene3D" id="1.10.287.130">
    <property type="match status" value="1"/>
</dbReference>
<keyword evidence="3" id="KW-0597">Phosphoprotein</keyword>
<keyword evidence="4" id="KW-0808">Transferase</keyword>
<sequence length="312" mass="35427">MSFLLNSPYITYILGALLIITVILLIFSVYLILYVLREYKKLEQMIDSAIDGNFQEESFDEQRLSRLQNKMYQFISSSFLGRKKVEEDKGKIEELISNISHQTKTPITTIKLYSGLLAECDLEEKEKHLVNQIVDQNDRMAFLIENLVKMSRLENGIVAVHPQMQDIALLMESLEGSYGNRTGKKIIFDPGYKEAGSVEAFYDLKWTVEAISNIIENALKYTDENGVIQISVKPYSSFTAVLVQDNGIGIAEEEQAAIFRRFYRSERVNGMKGIGLGLYLAREIIARQGGYISLKSEPGKGSLFQVFLAEKQ</sequence>
<comment type="catalytic activity">
    <reaction evidence="1">
        <text>ATP + protein L-histidine = ADP + protein N-phospho-L-histidine.</text>
        <dbReference type="EC" id="2.7.13.3"/>
    </reaction>
</comment>
<evidence type="ECO:0000313" key="10">
    <source>
        <dbReference type="Proteomes" id="UP000260812"/>
    </source>
</evidence>
<evidence type="ECO:0000256" key="6">
    <source>
        <dbReference type="ARBA" id="ARBA00023012"/>
    </source>
</evidence>
<dbReference type="InterPro" id="IPR003594">
    <property type="entry name" value="HATPase_dom"/>
</dbReference>
<dbReference type="InterPro" id="IPR004358">
    <property type="entry name" value="Sig_transdc_His_kin-like_C"/>
</dbReference>
<dbReference type="SMART" id="SM00387">
    <property type="entry name" value="HATPase_c"/>
    <property type="match status" value="1"/>
</dbReference>
<keyword evidence="6" id="KW-0902">Two-component regulatory system</keyword>
<protein>
    <recommendedName>
        <fullName evidence="2">histidine kinase</fullName>
        <ecNumber evidence="2">2.7.13.3</ecNumber>
    </recommendedName>
</protein>
<dbReference type="SUPFAM" id="SSF55874">
    <property type="entry name" value="ATPase domain of HSP90 chaperone/DNA topoisomerase II/histidine kinase"/>
    <property type="match status" value="1"/>
</dbReference>
<dbReference type="Pfam" id="PF02518">
    <property type="entry name" value="HATPase_c"/>
    <property type="match status" value="1"/>
</dbReference>
<evidence type="ECO:0000313" key="9">
    <source>
        <dbReference type="EMBL" id="RGE64837.1"/>
    </source>
</evidence>
<dbReference type="CDD" id="cd00082">
    <property type="entry name" value="HisKA"/>
    <property type="match status" value="1"/>
</dbReference>
<dbReference type="InterPro" id="IPR050736">
    <property type="entry name" value="Sensor_HK_Regulatory"/>
</dbReference>
<evidence type="ECO:0000259" key="8">
    <source>
        <dbReference type="PROSITE" id="PS50109"/>
    </source>
</evidence>
<dbReference type="SUPFAM" id="SSF47384">
    <property type="entry name" value="Homodimeric domain of signal transducing histidine kinase"/>
    <property type="match status" value="1"/>
</dbReference>
<dbReference type="Pfam" id="PF00512">
    <property type="entry name" value="HisKA"/>
    <property type="match status" value="1"/>
</dbReference>
<keyword evidence="7" id="KW-1133">Transmembrane helix</keyword>
<dbReference type="Proteomes" id="UP000260812">
    <property type="component" value="Unassembled WGS sequence"/>
</dbReference>
<evidence type="ECO:0000256" key="4">
    <source>
        <dbReference type="ARBA" id="ARBA00022679"/>
    </source>
</evidence>
<feature type="transmembrane region" description="Helical" evidence="7">
    <location>
        <begin position="12"/>
        <end position="36"/>
    </location>
</feature>
<dbReference type="SMART" id="SM00388">
    <property type="entry name" value="HisKA"/>
    <property type="match status" value="1"/>
</dbReference>
<keyword evidence="10" id="KW-1185">Reference proteome</keyword>
<comment type="caution">
    <text evidence="9">The sequence shown here is derived from an EMBL/GenBank/DDBJ whole genome shotgun (WGS) entry which is preliminary data.</text>
</comment>
<dbReference type="InterPro" id="IPR036097">
    <property type="entry name" value="HisK_dim/P_sf"/>
</dbReference>
<dbReference type="AlphaFoldDB" id="A0A3E3ICP5"/>
<dbReference type="GeneID" id="97985384"/>
<dbReference type="CDD" id="cd00075">
    <property type="entry name" value="HATPase"/>
    <property type="match status" value="1"/>
</dbReference>
<keyword evidence="7" id="KW-0812">Transmembrane</keyword>
<dbReference type="PROSITE" id="PS50109">
    <property type="entry name" value="HIS_KIN"/>
    <property type="match status" value="1"/>
</dbReference>
<evidence type="ECO:0000256" key="5">
    <source>
        <dbReference type="ARBA" id="ARBA00022777"/>
    </source>
</evidence>
<feature type="domain" description="Histidine kinase" evidence="8">
    <location>
        <begin position="98"/>
        <end position="312"/>
    </location>
</feature>
<dbReference type="InterPro" id="IPR003661">
    <property type="entry name" value="HisK_dim/P_dom"/>
</dbReference>
<organism evidence="9 10">
    <name type="scientific">Eisenbergiella massiliensis</name>
    <dbReference type="NCBI Taxonomy" id="1720294"/>
    <lineage>
        <taxon>Bacteria</taxon>
        <taxon>Bacillati</taxon>
        <taxon>Bacillota</taxon>
        <taxon>Clostridia</taxon>
        <taxon>Lachnospirales</taxon>
        <taxon>Lachnospiraceae</taxon>
        <taxon>Eisenbergiella</taxon>
    </lineage>
</organism>
<keyword evidence="5 9" id="KW-0418">Kinase</keyword>
<dbReference type="EMBL" id="QVLV01000001">
    <property type="protein sequence ID" value="RGE64837.1"/>
    <property type="molecule type" value="Genomic_DNA"/>
</dbReference>
<reference evidence="9" key="1">
    <citation type="submission" date="2018-08" db="EMBL/GenBank/DDBJ databases">
        <title>A genome reference for cultivated species of the human gut microbiota.</title>
        <authorList>
            <person name="Zou Y."/>
            <person name="Xue W."/>
            <person name="Luo G."/>
        </authorList>
    </citation>
    <scope>NUCLEOTIDE SEQUENCE [LARGE SCALE GENOMIC DNA]</scope>
    <source>
        <strain evidence="9">TF05-5AC</strain>
    </source>
</reference>
<accession>A0A3E3ICP5</accession>
<dbReference type="PANTHER" id="PTHR43711:SF26">
    <property type="entry name" value="SENSOR HISTIDINE KINASE RCSC"/>
    <property type="match status" value="1"/>
</dbReference>
<dbReference type="EC" id="2.7.13.3" evidence="2"/>
<proteinExistence type="predicted"/>
<gene>
    <name evidence="9" type="ORF">DXC51_00410</name>
</gene>
<dbReference type="PANTHER" id="PTHR43711">
    <property type="entry name" value="TWO-COMPONENT HISTIDINE KINASE"/>
    <property type="match status" value="1"/>
</dbReference>
<evidence type="ECO:0000256" key="7">
    <source>
        <dbReference type="SAM" id="Phobius"/>
    </source>
</evidence>
<dbReference type="InterPro" id="IPR036890">
    <property type="entry name" value="HATPase_C_sf"/>
</dbReference>
<name>A0A3E3ICP5_9FIRM</name>
<dbReference type="InterPro" id="IPR005467">
    <property type="entry name" value="His_kinase_dom"/>
</dbReference>
<dbReference type="GO" id="GO:0000155">
    <property type="term" value="F:phosphorelay sensor kinase activity"/>
    <property type="evidence" value="ECO:0007669"/>
    <property type="project" value="InterPro"/>
</dbReference>
<evidence type="ECO:0000256" key="3">
    <source>
        <dbReference type="ARBA" id="ARBA00022553"/>
    </source>
</evidence>
<evidence type="ECO:0000256" key="2">
    <source>
        <dbReference type="ARBA" id="ARBA00012438"/>
    </source>
</evidence>
<dbReference type="Gene3D" id="3.30.565.10">
    <property type="entry name" value="Histidine kinase-like ATPase, C-terminal domain"/>
    <property type="match status" value="1"/>
</dbReference>
<keyword evidence="7" id="KW-0472">Membrane</keyword>
<dbReference type="PRINTS" id="PR00344">
    <property type="entry name" value="BCTRLSENSOR"/>
</dbReference>
<evidence type="ECO:0000256" key="1">
    <source>
        <dbReference type="ARBA" id="ARBA00000085"/>
    </source>
</evidence>